<dbReference type="RefSeq" id="WP_272746697.1">
    <property type="nucleotide sequence ID" value="NZ_JAQQKX010000001.1"/>
</dbReference>
<evidence type="ECO:0000259" key="8">
    <source>
        <dbReference type="Pfam" id="PF01794"/>
    </source>
</evidence>
<reference evidence="9 10" key="1">
    <citation type="submission" date="2023-01" db="EMBL/GenBank/DDBJ databases">
        <title>Novel species of the genus Asticcacaulis isolated from rivers.</title>
        <authorList>
            <person name="Lu H."/>
        </authorList>
    </citation>
    <scope>NUCLEOTIDE SEQUENCE [LARGE SCALE GENOMIC DNA]</scope>
    <source>
        <strain evidence="9 10">BYS171W</strain>
    </source>
</reference>
<keyword evidence="6 7" id="KW-0472">Membrane</keyword>
<evidence type="ECO:0000256" key="3">
    <source>
        <dbReference type="ARBA" id="ARBA00022692"/>
    </source>
</evidence>
<keyword evidence="2 7" id="KW-0813">Transport</keyword>
<keyword evidence="10" id="KW-1185">Reference proteome</keyword>
<feature type="transmembrane region" description="Helical" evidence="7">
    <location>
        <begin position="179"/>
        <end position="197"/>
    </location>
</feature>
<evidence type="ECO:0000256" key="2">
    <source>
        <dbReference type="ARBA" id="ARBA00022448"/>
    </source>
</evidence>
<comment type="subunit">
    <text evidence="7">Heterodimer of a catalytic subunit (MsrP) and a heme-binding subunit (MsrQ).</text>
</comment>
<dbReference type="InterPro" id="IPR022837">
    <property type="entry name" value="MsrQ-like"/>
</dbReference>
<comment type="subcellular location">
    <subcellularLocation>
        <location evidence="7">Cell membrane</location>
        <topology evidence="7">Multi-pass membrane protein</topology>
    </subcellularLocation>
    <subcellularLocation>
        <location evidence="1">Membrane</location>
        <topology evidence="1">Multi-pass membrane protein</topology>
    </subcellularLocation>
</comment>
<gene>
    <name evidence="7" type="primary">msrQ</name>
    <name evidence="9" type="ORF">PQU92_02835</name>
</gene>
<organism evidence="9 10">
    <name type="scientific">Asticcacaulis aquaticus</name>
    <dbReference type="NCBI Taxonomy" id="2984212"/>
    <lineage>
        <taxon>Bacteria</taxon>
        <taxon>Pseudomonadati</taxon>
        <taxon>Pseudomonadota</taxon>
        <taxon>Alphaproteobacteria</taxon>
        <taxon>Caulobacterales</taxon>
        <taxon>Caulobacteraceae</taxon>
        <taxon>Asticcacaulis</taxon>
    </lineage>
</organism>
<evidence type="ECO:0000313" key="10">
    <source>
        <dbReference type="Proteomes" id="UP001214854"/>
    </source>
</evidence>
<dbReference type="PANTHER" id="PTHR36964">
    <property type="entry name" value="PROTEIN-METHIONINE-SULFOXIDE REDUCTASE HEME-BINDING SUBUNIT MSRQ"/>
    <property type="match status" value="1"/>
</dbReference>
<keyword evidence="4 7" id="KW-1133">Transmembrane helix</keyword>
<sequence>MLTKPAHKPKRGFTPDIIVVCLICLLPLLWLVWRFLQNDLGVNPVETLVRQLGVWGLRLLVVGLLITPVARIFKQPRLIRWRRPVGLFAFAYVALHLTSYIAVDQFFDWGRIWADIVKRPYITFGMIAFVLLIPLALTSFNAAIKRLGGVAWRNLHKLVYVIVPLGVLHYFLLVKADKTMPLVYGGIVLVLLGWRLWRWIRRKV</sequence>
<dbReference type="Proteomes" id="UP001214854">
    <property type="component" value="Unassembled WGS sequence"/>
</dbReference>
<keyword evidence="7" id="KW-0349">Heme</keyword>
<feature type="transmembrane region" description="Helical" evidence="7">
    <location>
        <begin position="53"/>
        <end position="73"/>
    </location>
</feature>
<evidence type="ECO:0000256" key="1">
    <source>
        <dbReference type="ARBA" id="ARBA00004141"/>
    </source>
</evidence>
<name>A0ABT5HQD5_9CAUL</name>
<comment type="cofactor">
    <cofactor evidence="7">
        <name>heme b</name>
        <dbReference type="ChEBI" id="CHEBI:60344"/>
    </cofactor>
    <text evidence="7">Binds 1 heme b (iron(II)-protoporphyrin IX) group per subunit.</text>
</comment>
<evidence type="ECO:0000256" key="5">
    <source>
        <dbReference type="ARBA" id="ARBA00023004"/>
    </source>
</evidence>
<feature type="transmembrane region" description="Helical" evidence="7">
    <location>
        <begin position="155"/>
        <end position="173"/>
    </location>
</feature>
<keyword evidence="7" id="KW-0249">Electron transport</keyword>
<dbReference type="EMBL" id="JAQQKX010000001">
    <property type="protein sequence ID" value="MDC7682194.1"/>
    <property type="molecule type" value="Genomic_DNA"/>
</dbReference>
<dbReference type="Pfam" id="PF01794">
    <property type="entry name" value="Ferric_reduct"/>
    <property type="match status" value="1"/>
</dbReference>
<comment type="function">
    <text evidence="7">Part of the MsrPQ system that repairs oxidized periplasmic proteins containing methionine sulfoxide residues (Met-O), using respiratory chain electrons. Thus protects these proteins from oxidative-stress damage caused by reactive species of oxygen and chlorine generated by the host defense mechanisms. MsrPQ is essential for the maintenance of envelope integrity under bleach stress, rescuing a wide series of structurally unrelated periplasmic proteins from methionine oxidation. MsrQ provides electrons for reduction to the reductase catalytic subunit MsrP, using the quinone pool of the respiratory chain.</text>
</comment>
<evidence type="ECO:0000256" key="7">
    <source>
        <dbReference type="HAMAP-Rule" id="MF_01207"/>
    </source>
</evidence>
<evidence type="ECO:0000313" key="9">
    <source>
        <dbReference type="EMBL" id="MDC7682194.1"/>
    </source>
</evidence>
<keyword evidence="7" id="KW-1003">Cell membrane</keyword>
<protein>
    <recommendedName>
        <fullName evidence="7">Protein-methionine-sulfoxide reductase heme-binding subunit MsrQ</fullName>
    </recommendedName>
    <alternativeName>
        <fullName evidence="7">Flavocytochrome MsrQ</fullName>
    </alternativeName>
</protein>
<keyword evidence="7" id="KW-0288">FMN</keyword>
<dbReference type="InterPro" id="IPR013130">
    <property type="entry name" value="Fe3_Rdtase_TM_dom"/>
</dbReference>
<keyword evidence="3 7" id="KW-0812">Transmembrane</keyword>
<dbReference type="HAMAP" id="MF_01207">
    <property type="entry name" value="MsrQ"/>
    <property type="match status" value="1"/>
</dbReference>
<feature type="transmembrane region" description="Helical" evidence="7">
    <location>
        <begin position="85"/>
        <end position="102"/>
    </location>
</feature>
<feature type="domain" description="Ferric oxidoreductase" evidence="8">
    <location>
        <begin position="52"/>
        <end position="166"/>
    </location>
</feature>
<dbReference type="PANTHER" id="PTHR36964:SF1">
    <property type="entry name" value="PROTEIN-METHIONINE-SULFOXIDE REDUCTASE HEME-BINDING SUBUNIT MSRQ"/>
    <property type="match status" value="1"/>
</dbReference>
<accession>A0ABT5HQD5</accession>
<evidence type="ECO:0000256" key="6">
    <source>
        <dbReference type="ARBA" id="ARBA00023136"/>
    </source>
</evidence>
<feature type="transmembrane region" description="Helical" evidence="7">
    <location>
        <begin position="12"/>
        <end position="33"/>
    </location>
</feature>
<evidence type="ECO:0000256" key="4">
    <source>
        <dbReference type="ARBA" id="ARBA00022989"/>
    </source>
</evidence>
<keyword evidence="7" id="KW-0285">Flavoprotein</keyword>
<keyword evidence="7" id="KW-0479">Metal-binding</keyword>
<comment type="similarity">
    <text evidence="7">Belongs to the MsrQ family.</text>
</comment>
<feature type="transmembrane region" description="Helical" evidence="7">
    <location>
        <begin position="122"/>
        <end position="143"/>
    </location>
</feature>
<comment type="caution">
    <text evidence="9">The sequence shown here is derived from an EMBL/GenBank/DDBJ whole genome shotgun (WGS) entry which is preliminary data.</text>
</comment>
<comment type="cofactor">
    <cofactor evidence="7">
        <name>FMN</name>
        <dbReference type="ChEBI" id="CHEBI:58210"/>
    </cofactor>
    <text evidence="7">Binds 1 FMN per subunit.</text>
</comment>
<keyword evidence="5 7" id="KW-0408">Iron</keyword>
<proteinExistence type="inferred from homology"/>